<dbReference type="InterPro" id="IPR001647">
    <property type="entry name" value="HTH_TetR"/>
</dbReference>
<organism evidence="6 7">
    <name type="scientific">Curtobacterium salicis</name>
    <dbReference type="NCBI Taxonomy" id="1779862"/>
    <lineage>
        <taxon>Bacteria</taxon>
        <taxon>Bacillati</taxon>
        <taxon>Actinomycetota</taxon>
        <taxon>Actinomycetes</taxon>
        <taxon>Micrococcales</taxon>
        <taxon>Microbacteriaceae</taxon>
        <taxon>Curtobacterium</taxon>
    </lineage>
</organism>
<feature type="DNA-binding region" description="H-T-H motif" evidence="4">
    <location>
        <begin position="35"/>
        <end position="54"/>
    </location>
</feature>
<keyword evidence="3" id="KW-0804">Transcription</keyword>
<dbReference type="InterPro" id="IPR025996">
    <property type="entry name" value="MT1864/Rv1816-like_C"/>
</dbReference>
<comment type="caution">
    <text evidence="6">The sequence shown here is derived from an EMBL/GenBank/DDBJ whole genome shotgun (WGS) entry which is preliminary data.</text>
</comment>
<dbReference type="Gene3D" id="1.10.357.10">
    <property type="entry name" value="Tetracycline Repressor, domain 2"/>
    <property type="match status" value="1"/>
</dbReference>
<proteinExistence type="predicted"/>
<keyword evidence="7" id="KW-1185">Reference proteome</keyword>
<protein>
    <submittedName>
        <fullName evidence="6">AcrR family transcriptional regulator</fullName>
    </submittedName>
</protein>
<keyword evidence="1" id="KW-0805">Transcription regulation</keyword>
<name>A0ABX0T449_9MICO</name>
<evidence type="ECO:0000256" key="4">
    <source>
        <dbReference type="PROSITE-ProRule" id="PRU00335"/>
    </source>
</evidence>
<dbReference type="InterPro" id="IPR036271">
    <property type="entry name" value="Tet_transcr_reg_TetR-rel_C_sf"/>
</dbReference>
<dbReference type="SUPFAM" id="SSF48498">
    <property type="entry name" value="Tetracyclin repressor-like, C-terminal domain"/>
    <property type="match status" value="1"/>
</dbReference>
<dbReference type="InterPro" id="IPR009057">
    <property type="entry name" value="Homeodomain-like_sf"/>
</dbReference>
<dbReference type="SUPFAM" id="SSF46689">
    <property type="entry name" value="Homeodomain-like"/>
    <property type="match status" value="1"/>
</dbReference>
<accession>A0ABX0T449</accession>
<sequence length="200" mass="21936">MTIEERRARERASRRRLITTTARAIAEQEGWDAVTTRRLSAEIEYSQPVIYKHFASLDEIADAVALDGFGELADALRQARTAAEAEAKTESDAVLGAVAHRYASFATEQPAVYDAMFGRPSRLRFGPGSSPAPSSAFAELRSAVESRAGDADVELLTEVVWAGLHGLVVLQRGARLRQDHQAARIDLFVDRILPVDQHGH</sequence>
<keyword evidence="2 4" id="KW-0238">DNA-binding</keyword>
<dbReference type="RefSeq" id="WP_166779436.1">
    <property type="nucleotide sequence ID" value="NZ_JAAOYO010000002.1"/>
</dbReference>
<dbReference type="Pfam" id="PF00440">
    <property type="entry name" value="TetR_N"/>
    <property type="match status" value="1"/>
</dbReference>
<dbReference type="EMBL" id="JAAOYO010000002">
    <property type="protein sequence ID" value="NII40262.1"/>
    <property type="molecule type" value="Genomic_DNA"/>
</dbReference>
<evidence type="ECO:0000313" key="6">
    <source>
        <dbReference type="EMBL" id="NII40262.1"/>
    </source>
</evidence>
<feature type="domain" description="HTH tetR-type" evidence="5">
    <location>
        <begin position="12"/>
        <end position="72"/>
    </location>
</feature>
<evidence type="ECO:0000256" key="2">
    <source>
        <dbReference type="ARBA" id="ARBA00023125"/>
    </source>
</evidence>
<reference evidence="6 7" key="1">
    <citation type="submission" date="2020-03" db="EMBL/GenBank/DDBJ databases">
        <title>Above-ground endophytic microbial communities from plants in different locations in the United States.</title>
        <authorList>
            <person name="Frank C."/>
        </authorList>
    </citation>
    <scope>NUCLEOTIDE SEQUENCE [LARGE SCALE GENOMIC DNA]</scope>
    <source>
        <strain evidence="6 7">WW7</strain>
    </source>
</reference>
<dbReference type="PROSITE" id="PS50977">
    <property type="entry name" value="HTH_TETR_2"/>
    <property type="match status" value="1"/>
</dbReference>
<evidence type="ECO:0000259" key="5">
    <source>
        <dbReference type="PROSITE" id="PS50977"/>
    </source>
</evidence>
<evidence type="ECO:0000256" key="1">
    <source>
        <dbReference type="ARBA" id="ARBA00023015"/>
    </source>
</evidence>
<dbReference type="Pfam" id="PF13305">
    <property type="entry name" value="TetR_C_33"/>
    <property type="match status" value="1"/>
</dbReference>
<dbReference type="Proteomes" id="UP001318300">
    <property type="component" value="Unassembled WGS sequence"/>
</dbReference>
<gene>
    <name evidence="6" type="ORF">E9228_000898</name>
</gene>
<evidence type="ECO:0000256" key="3">
    <source>
        <dbReference type="ARBA" id="ARBA00023163"/>
    </source>
</evidence>
<evidence type="ECO:0000313" key="7">
    <source>
        <dbReference type="Proteomes" id="UP001318300"/>
    </source>
</evidence>